<sequence length="623" mass="72169">MADLQLKSCDFEPDANAEILFDKAEVHYELNSDVQIIENRHKRLKIFNEAGKSYANVRIEYFHTQHFEEVLDLKAQTINLTNGKTEITKLDKKSIYVEQIDKFRSAIVFAFPNVQPGSVVEYQYKWKTLSLSNFPTWYFQDLIPVRYSQLTTSIPDNLDFKRQSRNRQPYVINTTVKKNETLEGTNTFTFNVITETKALEKVHSLPNEPYMSSLYDNLKSISFTLSGISELGSKYEIGTWKKIVKYLSANNNFGAQLNKKLPDEQLIIAKANQQKNQDERIAYLFNHIKTAMKSNALDYWDTNDGVVKAWEKKTGNATEINMMLFHLLKQVNIPAYPMLVSTRKHGKVNPYNPVLNQFNRTVVYIPVDSSKCYVLDASNKFNLYNEIPDNTLNSFGFYYDTDKEDHDLVFIQNEQPVRQACFVNAEIKPDGKMVGTAQLSSFGYNKINRTTKYKTDGENKFIEYLKGKDNSLTITSVKFENTDTDTLPLVQNVNFSLDLTNSDDKYLYFKVNALTSLEENPFVKENRFTDIDYGYRDNYTISGMYKIPAGYKPESLPQNASLTMPDGSMSFKRIVSLSDDNIIIRFTIDHLKTIYFKEDYPEFREFNKKMYEMLNEPIALKKS</sequence>
<evidence type="ECO:0000313" key="2">
    <source>
        <dbReference type="EMBL" id="GAA4329627.1"/>
    </source>
</evidence>
<reference evidence="3" key="1">
    <citation type="journal article" date="2019" name="Int. J. Syst. Evol. Microbiol.">
        <title>The Global Catalogue of Microorganisms (GCM) 10K type strain sequencing project: providing services to taxonomists for standard genome sequencing and annotation.</title>
        <authorList>
            <consortium name="The Broad Institute Genomics Platform"/>
            <consortium name="The Broad Institute Genome Sequencing Center for Infectious Disease"/>
            <person name="Wu L."/>
            <person name="Ma J."/>
        </authorList>
    </citation>
    <scope>NUCLEOTIDE SEQUENCE [LARGE SCALE GENOMIC DNA]</scope>
    <source>
        <strain evidence="3">JCM 17705</strain>
    </source>
</reference>
<dbReference type="Proteomes" id="UP001500582">
    <property type="component" value="Unassembled WGS sequence"/>
</dbReference>
<dbReference type="Gene3D" id="2.60.120.1130">
    <property type="match status" value="1"/>
</dbReference>
<accession>A0ABP8GTW9</accession>
<dbReference type="Pfam" id="PF12969">
    <property type="entry name" value="DUF3857"/>
    <property type="match status" value="1"/>
</dbReference>
<dbReference type="Gene3D" id="2.60.40.3140">
    <property type="match status" value="1"/>
</dbReference>
<name>A0ABP8GTW9_9SPHI</name>
<evidence type="ECO:0000259" key="1">
    <source>
        <dbReference type="Pfam" id="PF12969"/>
    </source>
</evidence>
<dbReference type="Gene3D" id="3.10.620.30">
    <property type="match status" value="1"/>
</dbReference>
<organism evidence="2 3">
    <name type="scientific">Mucilaginibacter gynuensis</name>
    <dbReference type="NCBI Taxonomy" id="1302236"/>
    <lineage>
        <taxon>Bacteria</taxon>
        <taxon>Pseudomonadati</taxon>
        <taxon>Bacteroidota</taxon>
        <taxon>Sphingobacteriia</taxon>
        <taxon>Sphingobacteriales</taxon>
        <taxon>Sphingobacteriaceae</taxon>
        <taxon>Mucilaginibacter</taxon>
    </lineage>
</organism>
<evidence type="ECO:0000313" key="3">
    <source>
        <dbReference type="Proteomes" id="UP001500582"/>
    </source>
</evidence>
<gene>
    <name evidence="2" type="ORF">GCM10023149_34410</name>
</gene>
<dbReference type="EMBL" id="BAABFT010000009">
    <property type="protein sequence ID" value="GAA4329627.1"/>
    <property type="molecule type" value="Genomic_DNA"/>
</dbReference>
<protein>
    <recommendedName>
        <fullName evidence="1">DUF3857 domain-containing protein</fullName>
    </recommendedName>
</protein>
<keyword evidence="3" id="KW-1185">Reference proteome</keyword>
<proteinExistence type="predicted"/>
<comment type="caution">
    <text evidence="2">The sequence shown here is derived from an EMBL/GenBank/DDBJ whole genome shotgun (WGS) entry which is preliminary data.</text>
</comment>
<dbReference type="InterPro" id="IPR024618">
    <property type="entry name" value="DUF3857"/>
</dbReference>
<feature type="domain" description="DUF3857" evidence="1">
    <location>
        <begin position="38"/>
        <end position="170"/>
    </location>
</feature>